<reference evidence="1" key="1">
    <citation type="submission" date="2023-06" db="EMBL/GenBank/DDBJ databases">
        <authorList>
            <person name="Kurt Z."/>
        </authorList>
    </citation>
    <scope>NUCLEOTIDE SEQUENCE</scope>
</reference>
<dbReference type="EMBL" id="CAXDID020000644">
    <property type="protein sequence ID" value="CAL6108007.1"/>
    <property type="molecule type" value="Genomic_DNA"/>
</dbReference>
<accession>A0AA86RI41</accession>
<dbReference type="AlphaFoldDB" id="A0AA86RI41"/>
<dbReference type="EMBL" id="CATOUU010001165">
    <property type="protein sequence ID" value="CAI9975203.1"/>
    <property type="molecule type" value="Genomic_DNA"/>
</dbReference>
<reference evidence="2 3" key="2">
    <citation type="submission" date="2024-07" db="EMBL/GenBank/DDBJ databases">
        <authorList>
            <person name="Akdeniz Z."/>
        </authorList>
    </citation>
    <scope>NUCLEOTIDE SEQUENCE [LARGE SCALE GENOMIC DNA]</scope>
</reference>
<keyword evidence="3" id="KW-1185">Reference proteome</keyword>
<evidence type="ECO:0000313" key="3">
    <source>
        <dbReference type="Proteomes" id="UP001642409"/>
    </source>
</evidence>
<evidence type="ECO:0000313" key="2">
    <source>
        <dbReference type="EMBL" id="CAL6108007.1"/>
    </source>
</evidence>
<comment type="caution">
    <text evidence="1">The sequence shown here is derived from an EMBL/GenBank/DDBJ whole genome shotgun (WGS) entry which is preliminary data.</text>
</comment>
<proteinExistence type="predicted"/>
<evidence type="ECO:0000313" key="1">
    <source>
        <dbReference type="EMBL" id="CAI9975203.1"/>
    </source>
</evidence>
<protein>
    <submittedName>
        <fullName evidence="2">Hypothetical_protein</fullName>
    </submittedName>
</protein>
<sequence length="162" mass="18713">MLLAVTSTPLMEYDRLLKYYVVRKLELKIFPANFDSLMTYVGRTFVSLMDPVIEMLVNTPETEFAKEISIFQQLAGMDICKSNTNRASDNIVFAPVSITLYWHSPRQQMCYFISLIVIIDASALVLLDTDYEKLYWTLLIQPLVQDLQIRESSVHSPSDKLY</sequence>
<name>A0AA86RI41_9EUKA</name>
<gene>
    <name evidence="1" type="ORF">HINF_LOCUS62848</name>
    <name evidence="2" type="ORF">HINF_LOCUS74760</name>
</gene>
<dbReference type="Proteomes" id="UP001642409">
    <property type="component" value="Unassembled WGS sequence"/>
</dbReference>
<organism evidence="1">
    <name type="scientific">Hexamita inflata</name>
    <dbReference type="NCBI Taxonomy" id="28002"/>
    <lineage>
        <taxon>Eukaryota</taxon>
        <taxon>Metamonada</taxon>
        <taxon>Diplomonadida</taxon>
        <taxon>Hexamitidae</taxon>
        <taxon>Hexamitinae</taxon>
        <taxon>Hexamita</taxon>
    </lineage>
</organism>